<dbReference type="AlphaFoldDB" id="A0A1H4MM61"/>
<dbReference type="GO" id="GO:0016780">
    <property type="term" value="F:phosphotransferase activity, for other substituted phosphate groups"/>
    <property type="evidence" value="ECO:0007669"/>
    <property type="project" value="TreeGrafter"/>
</dbReference>
<comment type="similarity">
    <text evidence="1">Belongs to the bacterial sugar transferase family.</text>
</comment>
<dbReference type="Proteomes" id="UP000182409">
    <property type="component" value="Unassembled WGS sequence"/>
</dbReference>
<evidence type="ECO:0000313" key="5">
    <source>
        <dbReference type="Proteomes" id="UP000182409"/>
    </source>
</evidence>
<dbReference type="PANTHER" id="PTHR30576">
    <property type="entry name" value="COLANIC BIOSYNTHESIS UDP-GLUCOSE LIPID CARRIER TRANSFERASE"/>
    <property type="match status" value="1"/>
</dbReference>
<keyword evidence="2" id="KW-1133">Transmembrane helix</keyword>
<dbReference type="EMBL" id="FNSD01000001">
    <property type="protein sequence ID" value="SEB84069.1"/>
    <property type="molecule type" value="Genomic_DNA"/>
</dbReference>
<evidence type="ECO:0000259" key="3">
    <source>
        <dbReference type="Pfam" id="PF02397"/>
    </source>
</evidence>
<feature type="transmembrane region" description="Helical" evidence="2">
    <location>
        <begin position="57"/>
        <end position="78"/>
    </location>
</feature>
<evidence type="ECO:0000313" key="4">
    <source>
        <dbReference type="EMBL" id="SEB84069.1"/>
    </source>
</evidence>
<proteinExistence type="inferred from homology"/>
<protein>
    <submittedName>
        <fullName evidence="4">Sugar transferase involved in LPS biosynthesis (Colanic, teichoic acid)</fullName>
    </submittedName>
</protein>
<dbReference type="InterPro" id="IPR003362">
    <property type="entry name" value="Bact_transf"/>
</dbReference>
<keyword evidence="2" id="KW-0812">Transmembrane</keyword>
<name>A0A1H4MM61_9BACT</name>
<keyword evidence="4" id="KW-0808">Transferase</keyword>
<dbReference type="PANTHER" id="PTHR30576:SF20">
    <property type="entry name" value="QUINOVOSAMINEPHOSPHOTRANSFERAE-RELATED"/>
    <property type="match status" value="1"/>
</dbReference>
<feature type="domain" description="Bacterial sugar transferase" evidence="3">
    <location>
        <begin position="52"/>
        <end position="236"/>
    </location>
</feature>
<dbReference type="RefSeq" id="WP_074653691.1">
    <property type="nucleotide sequence ID" value="NZ_FNSD01000001.1"/>
</dbReference>
<evidence type="ECO:0000256" key="1">
    <source>
        <dbReference type="ARBA" id="ARBA00006464"/>
    </source>
</evidence>
<gene>
    <name evidence="4" type="ORF">SAMN05443244_1975</name>
</gene>
<evidence type="ECO:0000256" key="2">
    <source>
        <dbReference type="SAM" id="Phobius"/>
    </source>
</evidence>
<reference evidence="4 5" key="1">
    <citation type="submission" date="2016-10" db="EMBL/GenBank/DDBJ databases">
        <authorList>
            <person name="de Groot N.N."/>
        </authorList>
    </citation>
    <scope>NUCLEOTIDE SEQUENCE [LARGE SCALE GENOMIC DNA]</scope>
    <source>
        <strain evidence="4 5">AB35.6</strain>
    </source>
</reference>
<accession>A0A1H4MM61</accession>
<dbReference type="OrthoDB" id="9808602at2"/>
<dbReference type="Pfam" id="PF02397">
    <property type="entry name" value="Bac_transf"/>
    <property type="match status" value="1"/>
</dbReference>
<sequence length="259" mass="28449">MSYWSSGYQGLLGVADIGLPAQDAAGGETGYATEAELFRSFAYTGWTTSARKRVFDAAIAVPALLAFLPLMGAVAVLIKFTSSGPVLFRQERVGLGQRPFTIYKFRTMVPASHCSGPSVTRHGDCRMTGIGRVLRKLKLDEIPQLFNVVRGDMSLVGPRPKLAEHEQMYLFCRPGITGAATLVFAREEEILAKVPEEHVETYAVHVLNPIKAKLDLDYAHSATLRSDLRMLLDTAFRLGSRVRVEHLPELSKVSLPSNS</sequence>
<organism evidence="4 5">
    <name type="scientific">Terriglobus roseus</name>
    <dbReference type="NCBI Taxonomy" id="392734"/>
    <lineage>
        <taxon>Bacteria</taxon>
        <taxon>Pseudomonadati</taxon>
        <taxon>Acidobacteriota</taxon>
        <taxon>Terriglobia</taxon>
        <taxon>Terriglobales</taxon>
        <taxon>Acidobacteriaceae</taxon>
        <taxon>Terriglobus</taxon>
    </lineage>
</organism>
<keyword evidence="2" id="KW-0472">Membrane</keyword>